<evidence type="ECO:0000313" key="2">
    <source>
        <dbReference type="Proteomes" id="UP000183077"/>
    </source>
</evidence>
<dbReference type="RefSeq" id="WP_074745713.1">
    <property type="nucleotide sequence ID" value="NZ_FNYS01000006.1"/>
</dbReference>
<sequence>MMDSKEILKLILPEYLVEHFNITKVEELNSRLDIYFEEKNDYGHQLPDTQLVSKGFYPMTTIEDFPLRGKSVKLHVQRRRWTDKQTGEIIARDWNVIAEGTRMTKEFSEFLKKISRY</sequence>
<reference evidence="1 2" key="1">
    <citation type="submission" date="2016-10" db="EMBL/GenBank/DDBJ databases">
        <authorList>
            <person name="de Groot N.N."/>
        </authorList>
    </citation>
    <scope>NUCLEOTIDE SEQUENCE [LARGE SCALE GENOMIC DNA]</scope>
    <source>
        <strain evidence="1 2">DSM 23048</strain>
    </source>
</reference>
<accession>A0A1H6UK93</accession>
<gene>
    <name evidence="1" type="ORF">SAMN04488018_106105</name>
</gene>
<dbReference type="EMBL" id="FNYS01000006">
    <property type="protein sequence ID" value="SEI88595.1"/>
    <property type="molecule type" value="Genomic_DNA"/>
</dbReference>
<evidence type="ECO:0000313" key="1">
    <source>
        <dbReference type="EMBL" id="SEI88595.1"/>
    </source>
</evidence>
<evidence type="ECO:0008006" key="3">
    <source>
        <dbReference type="Google" id="ProtNLM"/>
    </source>
</evidence>
<dbReference type="GeneID" id="82256905"/>
<dbReference type="Proteomes" id="UP000183077">
    <property type="component" value="Unassembled WGS sequence"/>
</dbReference>
<proteinExistence type="predicted"/>
<protein>
    <recommendedName>
        <fullName evidence="3">Transposase</fullName>
    </recommendedName>
</protein>
<name>A0A1H6UK93_9FLAO</name>
<organism evidence="1 2">
    <name type="scientific">Myroides marinus</name>
    <dbReference type="NCBI Taxonomy" id="703342"/>
    <lineage>
        <taxon>Bacteria</taxon>
        <taxon>Pseudomonadati</taxon>
        <taxon>Bacteroidota</taxon>
        <taxon>Flavobacteriia</taxon>
        <taxon>Flavobacteriales</taxon>
        <taxon>Flavobacteriaceae</taxon>
        <taxon>Myroides</taxon>
    </lineage>
</organism>
<dbReference type="AlphaFoldDB" id="A0A1H6UK93"/>